<feature type="signal peptide" evidence="4">
    <location>
        <begin position="1"/>
        <end position="24"/>
    </location>
</feature>
<evidence type="ECO:0000256" key="4">
    <source>
        <dbReference type="SAM" id="SignalP"/>
    </source>
</evidence>
<evidence type="ECO:0000256" key="3">
    <source>
        <dbReference type="ARBA" id="ARBA00077971"/>
    </source>
</evidence>
<name>A0AAD9L3M0_RIDPI</name>
<dbReference type="EMBL" id="JAODUO010000361">
    <property type="protein sequence ID" value="KAK2182222.1"/>
    <property type="molecule type" value="Genomic_DNA"/>
</dbReference>
<dbReference type="PANTHER" id="PTHR20872:SF1">
    <property type="entry name" value="F-BOX DOMAIN-CONTAINING PROTEIN"/>
    <property type="match status" value="1"/>
</dbReference>
<dbReference type="Proteomes" id="UP001209878">
    <property type="component" value="Unassembled WGS sequence"/>
</dbReference>
<dbReference type="AlphaFoldDB" id="A0AAD9L3M0"/>
<accession>A0AAD9L3M0</accession>
<organism evidence="5 6">
    <name type="scientific">Ridgeia piscesae</name>
    <name type="common">Tubeworm</name>
    <dbReference type="NCBI Taxonomy" id="27915"/>
    <lineage>
        <taxon>Eukaryota</taxon>
        <taxon>Metazoa</taxon>
        <taxon>Spiralia</taxon>
        <taxon>Lophotrochozoa</taxon>
        <taxon>Annelida</taxon>
        <taxon>Polychaeta</taxon>
        <taxon>Sedentaria</taxon>
        <taxon>Canalipalpata</taxon>
        <taxon>Sabellida</taxon>
        <taxon>Siboglinidae</taxon>
        <taxon>Ridgeia</taxon>
    </lineage>
</organism>
<proteinExistence type="predicted"/>
<keyword evidence="6" id="KW-1185">Reference proteome</keyword>
<dbReference type="InterPro" id="IPR032675">
    <property type="entry name" value="LRR_dom_sf"/>
</dbReference>
<dbReference type="Gene3D" id="3.80.10.10">
    <property type="entry name" value="Ribonuclease Inhibitor"/>
    <property type="match status" value="1"/>
</dbReference>
<evidence type="ECO:0000256" key="2">
    <source>
        <dbReference type="ARBA" id="ARBA00070268"/>
    </source>
</evidence>
<feature type="chain" id="PRO_5042022088" description="F-box/LRR-repeat protein 8" evidence="4">
    <location>
        <begin position="25"/>
        <end position="361"/>
    </location>
</feature>
<dbReference type="FunFam" id="3.80.10.10:FF:000260">
    <property type="entry name" value="F-box/LRR-repeat protein 8"/>
    <property type="match status" value="1"/>
</dbReference>
<keyword evidence="1" id="KW-0833">Ubl conjugation pathway</keyword>
<evidence type="ECO:0000256" key="1">
    <source>
        <dbReference type="ARBA" id="ARBA00022786"/>
    </source>
</evidence>
<gene>
    <name evidence="5" type="ORF">NP493_362g01007</name>
</gene>
<evidence type="ECO:0000313" key="6">
    <source>
        <dbReference type="Proteomes" id="UP001209878"/>
    </source>
</evidence>
<sequence length="361" mass="40516">MDNASISVGFALLYLWTEFDFVFCKPQDERLVRCAEQRSTVFKSVNIELDQSVAENRTNACRVIALLSETQQRSLSKVRVKFIGENPYFYGGQEFLTALSGLFGSGGAGQLTVVDLSGMRVSINDELLDVLSANERRVERMYVENGVLVSRVTPACLLRVVRSCRRLTDLRVFGSSVSDDVLLAFTSSDRAPLRRLSMLCRREQKYGGDISGETWATLRDKLPDLRVTLKFDHTCPPDTVAAILKPEVPVSALRIETFTYIQEEVRRAANHYDDTLEVLVLLTPIERGTSALNDALLQLSSRCRQLRALHVFCVLDTSTIATILASHPVMEHNKTYTLRSERGQQPWTPGDMRSFGDAQLL</sequence>
<dbReference type="PANTHER" id="PTHR20872">
    <property type="match status" value="1"/>
</dbReference>
<reference evidence="5" key="1">
    <citation type="journal article" date="2023" name="Mol. Biol. Evol.">
        <title>Third-Generation Sequencing Reveals the Adaptive Role of the Epigenome in Three Deep-Sea Polychaetes.</title>
        <authorList>
            <person name="Perez M."/>
            <person name="Aroh O."/>
            <person name="Sun Y."/>
            <person name="Lan Y."/>
            <person name="Juniper S.K."/>
            <person name="Young C.R."/>
            <person name="Angers B."/>
            <person name="Qian P.Y."/>
        </authorList>
    </citation>
    <scope>NUCLEOTIDE SEQUENCE</scope>
    <source>
        <strain evidence="5">R07B-5</strain>
    </source>
</reference>
<comment type="caution">
    <text evidence="5">The sequence shown here is derived from an EMBL/GenBank/DDBJ whole genome shotgun (WGS) entry which is preliminary data.</text>
</comment>
<keyword evidence="4" id="KW-0732">Signal</keyword>
<protein>
    <recommendedName>
        <fullName evidence="2">F-box/LRR-repeat protein 8</fullName>
    </recommendedName>
    <alternativeName>
        <fullName evidence="3">F-box and leucine-rich repeat protein 8</fullName>
    </alternativeName>
</protein>
<evidence type="ECO:0000313" key="5">
    <source>
        <dbReference type="EMBL" id="KAK2182222.1"/>
    </source>
</evidence>